<accession>A0ABN1IW24</accession>
<organism evidence="2 3">
    <name type="scientific">Clostridium malenominatum</name>
    <dbReference type="NCBI Taxonomy" id="1539"/>
    <lineage>
        <taxon>Bacteria</taxon>
        <taxon>Bacillati</taxon>
        <taxon>Bacillota</taxon>
        <taxon>Clostridia</taxon>
        <taxon>Eubacteriales</taxon>
        <taxon>Clostridiaceae</taxon>
        <taxon>Clostridium</taxon>
    </lineage>
</organism>
<protein>
    <recommendedName>
        <fullName evidence="1">N-acetyltransferase domain-containing protein</fullName>
    </recommendedName>
</protein>
<dbReference type="SUPFAM" id="SSF55729">
    <property type="entry name" value="Acyl-CoA N-acyltransferases (Nat)"/>
    <property type="match status" value="1"/>
</dbReference>
<dbReference type="InterPro" id="IPR016181">
    <property type="entry name" value="Acyl_CoA_acyltransferase"/>
</dbReference>
<dbReference type="PROSITE" id="PS51186">
    <property type="entry name" value="GNAT"/>
    <property type="match status" value="1"/>
</dbReference>
<dbReference type="InterPro" id="IPR000182">
    <property type="entry name" value="GNAT_dom"/>
</dbReference>
<gene>
    <name evidence="2" type="ORF">GCM10008905_14210</name>
</gene>
<reference evidence="2 3" key="1">
    <citation type="journal article" date="2019" name="Int. J. Syst. Evol. Microbiol.">
        <title>The Global Catalogue of Microorganisms (GCM) 10K type strain sequencing project: providing services to taxonomists for standard genome sequencing and annotation.</title>
        <authorList>
            <consortium name="The Broad Institute Genomics Platform"/>
            <consortium name="The Broad Institute Genome Sequencing Center for Infectious Disease"/>
            <person name="Wu L."/>
            <person name="Ma J."/>
        </authorList>
    </citation>
    <scope>NUCLEOTIDE SEQUENCE [LARGE SCALE GENOMIC DNA]</scope>
    <source>
        <strain evidence="2 3">JCM 1405</strain>
    </source>
</reference>
<dbReference type="EMBL" id="BAAACF010000001">
    <property type="protein sequence ID" value="GAA0722567.1"/>
    <property type="molecule type" value="Genomic_DNA"/>
</dbReference>
<feature type="domain" description="N-acetyltransferase" evidence="1">
    <location>
        <begin position="1"/>
        <end position="156"/>
    </location>
</feature>
<evidence type="ECO:0000259" key="1">
    <source>
        <dbReference type="PROSITE" id="PS51186"/>
    </source>
</evidence>
<comment type="caution">
    <text evidence="2">The sequence shown here is derived from an EMBL/GenBank/DDBJ whole genome shotgun (WGS) entry which is preliminary data.</text>
</comment>
<dbReference type="Pfam" id="PF00583">
    <property type="entry name" value="Acetyltransf_1"/>
    <property type="match status" value="1"/>
</dbReference>
<dbReference type="Gene3D" id="3.40.630.30">
    <property type="match status" value="1"/>
</dbReference>
<proteinExistence type="predicted"/>
<sequence length="163" mass="19065">MNIRLAKLDDEEKIAKLVAQFRVDLRKFKTVISSPNIEEGKEEFREYMDKKYPIFVAEDTNKELLGYLVCRIDKEIVWAESLFVSYNVRRSGIGSKLYEKAEEIAQEIGCSTVYNWVHPNNDKIIPFLSKKGYNVLNLIEIRKARENEVLTQKIGVGKYDFDY</sequence>
<keyword evidence="3" id="KW-1185">Reference proteome</keyword>
<name>A0ABN1IW24_9CLOT</name>
<dbReference type="RefSeq" id="WP_343768222.1">
    <property type="nucleotide sequence ID" value="NZ_BAAACF010000001.1"/>
</dbReference>
<evidence type="ECO:0000313" key="2">
    <source>
        <dbReference type="EMBL" id="GAA0722567.1"/>
    </source>
</evidence>
<dbReference type="Proteomes" id="UP001500339">
    <property type="component" value="Unassembled WGS sequence"/>
</dbReference>
<evidence type="ECO:0000313" key="3">
    <source>
        <dbReference type="Proteomes" id="UP001500339"/>
    </source>
</evidence>
<dbReference type="CDD" id="cd04301">
    <property type="entry name" value="NAT_SF"/>
    <property type="match status" value="1"/>
</dbReference>